<keyword evidence="12" id="KW-1133">Transmembrane helix</keyword>
<evidence type="ECO:0000256" key="2">
    <source>
        <dbReference type="ARBA" id="ARBA00022448"/>
    </source>
</evidence>
<dbReference type="PANTHER" id="PTHR30069:SF53">
    <property type="entry name" value="COLICIN I RECEPTOR-RELATED"/>
    <property type="match status" value="1"/>
</dbReference>
<protein>
    <submittedName>
        <fullName evidence="15">TonB-dependent receptor</fullName>
    </submittedName>
</protein>
<evidence type="ECO:0000256" key="5">
    <source>
        <dbReference type="ARBA" id="ARBA00022729"/>
    </source>
</evidence>
<accession>Q2RX52</accession>
<evidence type="ECO:0000256" key="4">
    <source>
        <dbReference type="ARBA" id="ARBA00022692"/>
    </source>
</evidence>
<dbReference type="PANTHER" id="PTHR30069">
    <property type="entry name" value="TONB-DEPENDENT OUTER MEMBRANE RECEPTOR"/>
    <property type="match status" value="1"/>
</dbReference>
<evidence type="ECO:0000313" key="15">
    <source>
        <dbReference type="EMBL" id="ABC21293.1"/>
    </source>
</evidence>
<evidence type="ECO:0000259" key="14">
    <source>
        <dbReference type="Pfam" id="PF07715"/>
    </source>
</evidence>
<dbReference type="Gene3D" id="2.40.170.20">
    <property type="entry name" value="TonB-dependent receptor, beta-barrel domain"/>
    <property type="match status" value="1"/>
</dbReference>
<dbReference type="InterPro" id="IPR012910">
    <property type="entry name" value="Plug_dom"/>
</dbReference>
<evidence type="ECO:0000256" key="7">
    <source>
        <dbReference type="ARBA" id="ARBA00023077"/>
    </source>
</evidence>
<keyword evidence="9 10" id="KW-0998">Cell outer membrane</keyword>
<keyword evidence="2 10" id="KW-0813">Transport</keyword>
<dbReference type="EMBL" id="CP000230">
    <property type="protein sequence ID" value="ABC21293.1"/>
    <property type="molecule type" value="Genomic_DNA"/>
</dbReference>
<organism evidence="15 16">
    <name type="scientific">Rhodospirillum rubrum (strain ATCC 11170 / ATH 1.1.1 / DSM 467 / LMG 4362 / NCIMB 8255 / S1)</name>
    <dbReference type="NCBI Taxonomy" id="269796"/>
    <lineage>
        <taxon>Bacteria</taxon>
        <taxon>Pseudomonadati</taxon>
        <taxon>Pseudomonadota</taxon>
        <taxon>Alphaproteobacteria</taxon>
        <taxon>Rhodospirillales</taxon>
        <taxon>Rhodospirillaceae</taxon>
        <taxon>Rhodospirillum</taxon>
    </lineage>
</organism>
<keyword evidence="3 10" id="KW-1134">Transmembrane beta strand</keyword>
<dbReference type="Gene3D" id="2.170.130.10">
    <property type="entry name" value="TonB-dependent receptor, plug domain"/>
    <property type="match status" value="1"/>
</dbReference>
<evidence type="ECO:0000256" key="9">
    <source>
        <dbReference type="ARBA" id="ARBA00023237"/>
    </source>
</evidence>
<dbReference type="GO" id="GO:0009279">
    <property type="term" value="C:cell outer membrane"/>
    <property type="evidence" value="ECO:0007669"/>
    <property type="project" value="UniProtKB-SubCell"/>
</dbReference>
<feature type="domain" description="TonB-dependent receptor plug" evidence="14">
    <location>
        <begin position="78"/>
        <end position="183"/>
    </location>
</feature>
<feature type="domain" description="TonB-dependent receptor-like beta-barrel" evidence="13">
    <location>
        <begin position="256"/>
        <end position="655"/>
    </location>
</feature>
<dbReference type="GO" id="GO:0015344">
    <property type="term" value="F:siderophore uptake transmembrane transporter activity"/>
    <property type="evidence" value="ECO:0007669"/>
    <property type="project" value="TreeGrafter"/>
</dbReference>
<sequence>MVIGCAAFPDREAALGGRVMGYGSPDRAWRAGMGVFGVAVAAVMAGVVGASGAAAWADEPETTEGLIVSASRTPVAAKDLGRSVSVLTGEDLRERGVRYVSDALRQLPGVAVSRAGGPGGVTQVRLRGAEANHVLVLIDGVAVSSPASGEYDFAGLVASDIERIEVLRGPQSALWGSNATAGVISIVTRRGTRNQSGGEVSLDGGSDGTFGGSVAMGAGTEDLDAALSLAGLRAGGLDVSADPGGDIDRDRNITLNGKINYDASDWLRFGATARMADRRSDYDGFAFGAPKRSDLVYDGDYATDQRDVAVSGHVDVDSLGGRLSHQARFDYTRVDIQTLLDGLSTAKSLGQRFKGTYQTTLALDAPTLTSANHRLTAAVDWQRETFRNTDADLVSDPSQVEGQQRDLYGLVAEYRGTLFQDLDLQAALRHDINDSFADSTTFSTSASYEVRPTQSRLHASVGTGVTNPTFYEQFGFIPSQFIGNANLDPEKNFGWDAGIEQRILGDQLTLDATYFHETLTDEIVTVYKAPSYLGTAVNENGDSRRQGIELTLTARPTEALTLTGNYTWTDAYDPDDKIEVRRPRHRATLAADYRFLDNRAGVNAEVVYAAGNYDFDYRAASMGSARLRLDDYALLNLGGRYKVTEAVEVYGRIENALDTQYADLDGYATQGVTGYFGLRARF</sequence>
<dbReference type="HOGENOM" id="CLU_008287_18_5_5"/>
<dbReference type="InterPro" id="IPR039426">
    <property type="entry name" value="TonB-dep_rcpt-like"/>
</dbReference>
<dbReference type="PROSITE" id="PS52016">
    <property type="entry name" value="TONB_DEPENDENT_REC_3"/>
    <property type="match status" value="1"/>
</dbReference>
<dbReference type="EnsemblBacteria" id="ABC21293">
    <property type="protein sequence ID" value="ABC21293"/>
    <property type="gene ID" value="Rru_A0488"/>
</dbReference>
<dbReference type="GO" id="GO:0044718">
    <property type="term" value="P:siderophore transmembrane transport"/>
    <property type="evidence" value="ECO:0007669"/>
    <property type="project" value="TreeGrafter"/>
</dbReference>
<keyword evidence="4 10" id="KW-0812">Transmembrane</keyword>
<evidence type="ECO:0000259" key="13">
    <source>
        <dbReference type="Pfam" id="PF00593"/>
    </source>
</evidence>
<dbReference type="AlphaFoldDB" id="Q2RX52"/>
<evidence type="ECO:0000313" key="16">
    <source>
        <dbReference type="Proteomes" id="UP000001929"/>
    </source>
</evidence>
<name>Q2RX52_RHORT</name>
<keyword evidence="16" id="KW-1185">Reference proteome</keyword>
<evidence type="ECO:0000256" key="10">
    <source>
        <dbReference type="PROSITE-ProRule" id="PRU01360"/>
    </source>
</evidence>
<evidence type="ECO:0000256" key="1">
    <source>
        <dbReference type="ARBA" id="ARBA00004571"/>
    </source>
</evidence>
<dbReference type="STRING" id="269796.Rru_A0488"/>
<dbReference type="InterPro" id="IPR037066">
    <property type="entry name" value="Plug_dom_sf"/>
</dbReference>
<comment type="similarity">
    <text evidence="10 11">Belongs to the TonB-dependent receptor family.</text>
</comment>
<dbReference type="InterPro" id="IPR000531">
    <property type="entry name" value="Beta-barrel_TonB"/>
</dbReference>
<dbReference type="Pfam" id="PF00593">
    <property type="entry name" value="TonB_dep_Rec_b-barrel"/>
    <property type="match status" value="1"/>
</dbReference>
<dbReference type="eggNOG" id="COG4206">
    <property type="taxonomic scope" value="Bacteria"/>
</dbReference>
<dbReference type="SUPFAM" id="SSF56935">
    <property type="entry name" value="Porins"/>
    <property type="match status" value="1"/>
</dbReference>
<keyword evidence="15" id="KW-0675">Receptor</keyword>
<dbReference type="KEGG" id="rru:Rru_A0488"/>
<keyword evidence="6" id="KW-0406">Ion transport</keyword>
<reference evidence="15 16" key="1">
    <citation type="journal article" date="2011" name="Stand. Genomic Sci.">
        <title>Complete genome sequence of Rhodospirillum rubrum type strain (S1).</title>
        <authorList>
            <person name="Munk A.C."/>
            <person name="Copeland A."/>
            <person name="Lucas S."/>
            <person name="Lapidus A."/>
            <person name="Del Rio T.G."/>
            <person name="Barry K."/>
            <person name="Detter J.C."/>
            <person name="Hammon N."/>
            <person name="Israni S."/>
            <person name="Pitluck S."/>
            <person name="Brettin T."/>
            <person name="Bruce D."/>
            <person name="Han C."/>
            <person name="Tapia R."/>
            <person name="Gilna P."/>
            <person name="Schmutz J."/>
            <person name="Larimer F."/>
            <person name="Land M."/>
            <person name="Kyrpides N.C."/>
            <person name="Mavromatis K."/>
            <person name="Richardson P."/>
            <person name="Rohde M."/>
            <person name="Goker M."/>
            <person name="Klenk H.P."/>
            <person name="Zhang Y."/>
            <person name="Roberts G.P."/>
            <person name="Reslewic S."/>
            <person name="Schwartz D.C."/>
        </authorList>
    </citation>
    <scope>NUCLEOTIDE SEQUENCE [LARGE SCALE GENOMIC DNA]</scope>
    <source>
        <strain evidence="16">ATCC 11170 / ATH 1.1.1 / DSM 467 / LMG 4362 / NCIMB 8255 / S1</strain>
    </source>
</reference>
<dbReference type="PATRIC" id="fig|269796.9.peg.544"/>
<keyword evidence="8 10" id="KW-0472">Membrane</keyword>
<proteinExistence type="inferred from homology"/>
<dbReference type="CDD" id="cd01347">
    <property type="entry name" value="ligand_gated_channel"/>
    <property type="match status" value="1"/>
</dbReference>
<gene>
    <name evidence="15" type="ordered locus">Rru_A0488</name>
</gene>
<keyword evidence="5" id="KW-0732">Signal</keyword>
<evidence type="ECO:0000256" key="8">
    <source>
        <dbReference type="ARBA" id="ARBA00023136"/>
    </source>
</evidence>
<feature type="transmembrane region" description="Helical" evidence="12">
    <location>
        <begin position="35"/>
        <end position="57"/>
    </location>
</feature>
<evidence type="ECO:0000256" key="6">
    <source>
        <dbReference type="ARBA" id="ARBA00023065"/>
    </source>
</evidence>
<evidence type="ECO:0000256" key="3">
    <source>
        <dbReference type="ARBA" id="ARBA00022452"/>
    </source>
</evidence>
<evidence type="ECO:0000256" key="11">
    <source>
        <dbReference type="RuleBase" id="RU003357"/>
    </source>
</evidence>
<dbReference type="Pfam" id="PF07715">
    <property type="entry name" value="Plug"/>
    <property type="match status" value="1"/>
</dbReference>
<comment type="subcellular location">
    <subcellularLocation>
        <location evidence="1 10">Cell outer membrane</location>
        <topology evidence="1 10">Multi-pass membrane protein</topology>
    </subcellularLocation>
</comment>
<dbReference type="Proteomes" id="UP000001929">
    <property type="component" value="Chromosome"/>
</dbReference>
<keyword evidence="7 11" id="KW-0798">TonB box</keyword>
<dbReference type="InterPro" id="IPR036942">
    <property type="entry name" value="Beta-barrel_TonB_sf"/>
</dbReference>
<evidence type="ECO:0000256" key="12">
    <source>
        <dbReference type="SAM" id="Phobius"/>
    </source>
</evidence>
<dbReference type="PhylomeDB" id="Q2RX52"/>